<dbReference type="InterPro" id="IPR016181">
    <property type="entry name" value="Acyl_CoA_acyltransferase"/>
</dbReference>
<dbReference type="InterPro" id="IPR000182">
    <property type="entry name" value="GNAT_dom"/>
</dbReference>
<dbReference type="Proteomes" id="UP000244755">
    <property type="component" value="Chromosome 1"/>
</dbReference>
<dbReference type="GO" id="GO:0016747">
    <property type="term" value="F:acyltransferase activity, transferring groups other than amino-acyl groups"/>
    <property type="evidence" value="ECO:0007669"/>
    <property type="project" value="InterPro"/>
</dbReference>
<organism evidence="2 3">
    <name type="scientific">Methylobacterium currus</name>
    <dbReference type="NCBI Taxonomy" id="2051553"/>
    <lineage>
        <taxon>Bacteria</taxon>
        <taxon>Pseudomonadati</taxon>
        <taxon>Pseudomonadota</taxon>
        <taxon>Alphaproteobacteria</taxon>
        <taxon>Hyphomicrobiales</taxon>
        <taxon>Methylobacteriaceae</taxon>
        <taxon>Methylobacterium</taxon>
    </lineage>
</organism>
<dbReference type="PANTHER" id="PTHR43072:SF8">
    <property type="entry name" value="ACYLTRANSFERASE FABY-RELATED"/>
    <property type="match status" value="1"/>
</dbReference>
<reference evidence="2 3" key="1">
    <citation type="submission" date="2018-04" db="EMBL/GenBank/DDBJ databases">
        <title>Methylobacterium sp. PR1016A genome.</title>
        <authorList>
            <person name="Park W."/>
        </authorList>
    </citation>
    <scope>NUCLEOTIDE SEQUENCE [LARGE SCALE GENOMIC DNA]</scope>
    <source>
        <strain evidence="2 3">PR1016A</strain>
    </source>
</reference>
<dbReference type="PANTHER" id="PTHR43072">
    <property type="entry name" value="N-ACETYLTRANSFERASE"/>
    <property type="match status" value="1"/>
</dbReference>
<gene>
    <name evidence="2" type="ORF">DA075_14820</name>
</gene>
<dbReference type="PROSITE" id="PS51186">
    <property type="entry name" value="GNAT"/>
    <property type="match status" value="1"/>
</dbReference>
<dbReference type="CDD" id="cd04301">
    <property type="entry name" value="NAT_SF"/>
    <property type="match status" value="1"/>
</dbReference>
<dbReference type="EMBL" id="CP028843">
    <property type="protein sequence ID" value="AWB22038.1"/>
    <property type="molecule type" value="Genomic_DNA"/>
</dbReference>
<dbReference type="SUPFAM" id="SSF55729">
    <property type="entry name" value="Acyl-CoA N-acyltransferases (Nat)"/>
    <property type="match status" value="1"/>
</dbReference>
<accession>A0A2R4WKH2</accession>
<evidence type="ECO:0000259" key="1">
    <source>
        <dbReference type="PROSITE" id="PS51186"/>
    </source>
</evidence>
<dbReference type="Pfam" id="PF00583">
    <property type="entry name" value="Acetyltransf_1"/>
    <property type="match status" value="1"/>
</dbReference>
<dbReference type="RefSeq" id="WP_099953880.1">
    <property type="nucleotide sequence ID" value="NZ_CP028843.1"/>
</dbReference>
<name>A0A2R4WKH2_9HYPH</name>
<proteinExistence type="predicted"/>
<dbReference type="OrthoDB" id="5459937at2"/>
<protein>
    <submittedName>
        <fullName evidence="2">N-acetyltransferase</fullName>
    </submittedName>
</protein>
<dbReference type="AlphaFoldDB" id="A0A2R4WKH2"/>
<dbReference type="KEGG" id="mee:DA075_14820"/>
<dbReference type="Gene3D" id="3.40.630.30">
    <property type="match status" value="1"/>
</dbReference>
<feature type="domain" description="N-acetyltransferase" evidence="1">
    <location>
        <begin position="12"/>
        <end position="180"/>
    </location>
</feature>
<evidence type="ECO:0000313" key="3">
    <source>
        <dbReference type="Proteomes" id="UP000244755"/>
    </source>
</evidence>
<keyword evidence="2" id="KW-0808">Transferase</keyword>
<sequence length="189" mass="20010">MAQDDGAPIDDVILRPCAEADLAAVTAIYARAVATGRASFELEPPDEAEMGRRRAALVAGGYPYLVAERAGMASGREIVAYAYAGPYRTRPAYRGTVENSVYVRPDQAGRGLGRRLLEELITQATASGFRQMVAVIGDSHNAASIALHAACGFRPVGVLTSVGWKHGTWLDTVLMQRALGPGDASPPEP</sequence>
<keyword evidence="3" id="KW-1185">Reference proteome</keyword>
<evidence type="ECO:0000313" key="2">
    <source>
        <dbReference type="EMBL" id="AWB22038.1"/>
    </source>
</evidence>